<dbReference type="InterPro" id="IPR041304">
    <property type="entry name" value="AbiTii"/>
</dbReference>
<evidence type="ECO:0000259" key="1">
    <source>
        <dbReference type="Pfam" id="PF18864"/>
    </source>
</evidence>
<gene>
    <name evidence="2" type="ORF">AB3X84_25150</name>
</gene>
<sequence>MLLLQEIVTLLSDKDGSLTDALLKTKVLMHRIGHKELAGWVNDELNGYLSSSDVPDYRTIPTRLYGNVSNMAWRHSGMQLPTSHLPKEVRERFCVEKLRQSIQVLEQLSQSDGSLSRPVTPEWYHTLAKGAIERSFSIDSAWVQFEPTQIVNVLIEVRSRLLDFALNLQGELGDVTEDNVTEAAKGIDAAGMFASAVFGDNMTVVIGNSNQTTITNTVTKGDFAALAKAFKVTGVSEADVDELKAAVDDDDPKAVTETKQFGPKVKAWMGKMYEKAISGAWTIGIAAGGKLLADAIGSYYGIK</sequence>
<dbReference type="Pfam" id="PF18864">
    <property type="entry name" value="AbiTii"/>
    <property type="match status" value="1"/>
</dbReference>
<dbReference type="RefSeq" id="WP_368608510.1">
    <property type="nucleotide sequence ID" value="NZ_JBFPKB010000013.1"/>
</dbReference>
<protein>
    <recommendedName>
        <fullName evidence="1">AbiTii domain-containing protein</fullName>
    </recommendedName>
</protein>
<reference evidence="2 3" key="1">
    <citation type="submission" date="2024-07" db="EMBL/GenBank/DDBJ databases">
        <title>A survey of Mimosa microsymbionts across Brazilian biomes reveals a high diversity of Paraburkholderia nodulating endemic species, but also that Cupriavidus is common as a symbiont of widespread species.</title>
        <authorList>
            <person name="Rouws L."/>
            <person name="Barauna A."/>
            <person name="Beukes C."/>
            <person name="Rouws J.R.C."/>
            <person name="De Faria S.M."/>
            <person name="Gross E."/>
            <person name="Bueno Dos Reis Junior F."/>
            <person name="Simon M.F."/>
            <person name="Maluk M."/>
            <person name="Odee D.W."/>
            <person name="Kenicer G."/>
            <person name="Young J.P.W."/>
            <person name="Reis V.M."/>
            <person name="Zilli J."/>
            <person name="James E.K."/>
        </authorList>
    </citation>
    <scope>NUCLEOTIDE SEQUENCE [LARGE SCALE GENOMIC DNA]</scope>
    <source>
        <strain evidence="2 3">BR14375</strain>
    </source>
</reference>
<organism evidence="2 3">
    <name type="scientific">Paraburkholderia phenoliruptrix</name>
    <dbReference type="NCBI Taxonomy" id="252970"/>
    <lineage>
        <taxon>Bacteria</taxon>
        <taxon>Pseudomonadati</taxon>
        <taxon>Pseudomonadota</taxon>
        <taxon>Betaproteobacteria</taxon>
        <taxon>Burkholderiales</taxon>
        <taxon>Burkholderiaceae</taxon>
        <taxon>Paraburkholderia</taxon>
    </lineage>
</organism>
<comment type="caution">
    <text evidence="2">The sequence shown here is derived from an EMBL/GenBank/DDBJ whole genome shotgun (WGS) entry which is preliminary data.</text>
</comment>
<dbReference type="Proteomes" id="UP001558535">
    <property type="component" value="Unassembled WGS sequence"/>
</dbReference>
<feature type="domain" description="AbiTii" evidence="1">
    <location>
        <begin position="3"/>
        <end position="183"/>
    </location>
</feature>
<accession>A0ABV3WJ69</accession>
<keyword evidence="3" id="KW-1185">Reference proteome</keyword>
<evidence type="ECO:0000313" key="3">
    <source>
        <dbReference type="Proteomes" id="UP001558535"/>
    </source>
</evidence>
<dbReference type="EMBL" id="JBFPKE010000013">
    <property type="protein sequence ID" value="MEX3753290.1"/>
    <property type="molecule type" value="Genomic_DNA"/>
</dbReference>
<proteinExistence type="predicted"/>
<name>A0ABV3WJ69_9BURK</name>
<evidence type="ECO:0000313" key="2">
    <source>
        <dbReference type="EMBL" id="MEX3753290.1"/>
    </source>
</evidence>